<feature type="chain" id="PRO_5045154702" description="Zinc metalloprotease ZmpB" evidence="19">
    <location>
        <begin position="34"/>
        <end position="2320"/>
    </location>
</feature>
<feature type="signal peptide" evidence="19">
    <location>
        <begin position="1"/>
        <end position="33"/>
    </location>
</feature>
<comment type="similarity">
    <text evidence="3">Belongs to the peptidase M26 family.</text>
</comment>
<dbReference type="Gene3D" id="2.20.230.10">
    <property type="entry name" value="Resuscitation-promoting factor rpfb"/>
    <property type="match status" value="1"/>
</dbReference>
<evidence type="ECO:0000256" key="11">
    <source>
        <dbReference type="ARBA" id="ARBA00022833"/>
    </source>
</evidence>
<organism evidence="22 23">
    <name type="scientific">Streptococcus parapneumoniae</name>
    <dbReference type="NCBI Taxonomy" id="2993430"/>
    <lineage>
        <taxon>Bacteria</taxon>
        <taxon>Bacillati</taxon>
        <taxon>Bacillota</taxon>
        <taxon>Bacilli</taxon>
        <taxon>Lactobacillales</taxon>
        <taxon>Streptococcaceae</taxon>
        <taxon>Streptococcus</taxon>
        <taxon>Streptococcus thalassemiae group</taxon>
    </lineage>
</organism>
<dbReference type="InterPro" id="IPR011098">
    <property type="entry name" value="G5_dom"/>
</dbReference>
<dbReference type="NCBIfam" id="TIGR01167">
    <property type="entry name" value="LPXTG_anchor"/>
    <property type="match status" value="1"/>
</dbReference>
<feature type="compositionally biased region" description="Basic and acidic residues" evidence="17">
    <location>
        <begin position="309"/>
        <end position="335"/>
    </location>
</feature>
<feature type="transmembrane region" description="Helical" evidence="18">
    <location>
        <begin position="105"/>
        <end position="123"/>
    </location>
</feature>
<evidence type="ECO:0000256" key="1">
    <source>
        <dbReference type="ARBA" id="ARBA00001947"/>
    </source>
</evidence>
<feature type="compositionally biased region" description="Basic and acidic residues" evidence="17">
    <location>
        <begin position="203"/>
        <end position="238"/>
    </location>
</feature>
<sequence length="2320" mass="258540">MFKKDRFSIRKIKGVVGSVFLGSLLMAPSVVDAATYHYVDKEVISQEAKDLIQTGKPDGNEVVYGLVYQKDQLPQTGTEASVLTAFGLLTVGSLLLIYKRKKIASVFLVGAMGLVVLPSAGAVDPVATLAPASREGVVEMEGYRYVGYLSGDILKTLGLDTVLEEASAKPGEVTVVEVENPQVTTNQEQAKPENQAVEEETPKEEAPRAEENPKEELKTEVKPTDEPLPKGKDEKESSAELAPVEEVGGVVESTTEEKAPVKPESQPSDKQAEDPKVETPVEQPKVPEQPVQPTQPEQPSIPKESSQQEDPKEDKVAEETPKQEDAQPEVVETKDGAANQPVEQPKVEQAGEPVAPSEDEKAPVSPEKQPEASKEEKTAEETPKQEEQPVEAQVEPESQPTETSPAAQPAEHQDEETKVEQPAVEHKTTPEEGVLNVIEVKPEVIVTKEPVPFKTVEQDDENLAKGETRVIREGVAGERTILTEVTTIDGKQSSKVLEDTITTKPVDEIKGIGTKEPVDKSELKNQIDKASSVSPTDYSTASYNALGSVLEAAKTTYSSESVKQEQVDSETDKLKTAIEALTVDKTELNSTITDAKTKTKEHYSDTSWQNLQTEVTEAEKVAANTDAKQSEVDSETASLKTAISGLNTDKAELENQLKIAQGKTETDFSMGSWTVLSTAQNKAQEVKDNGTATQDQINDATKKLKSAIAALSVDKIELNKTIADAKSKTKDHYSDATWANLQTVLADAENVTNNTAAKQSEINHINEKLKSAIVGLNTDKTELEKQLHLANEKTQTDYSATSWNALEEAKTDAQAVKDNDKATQAQIKDATDKLKVTIDSLNVDKTKLQEQLTVAEQKQQADYSTKTWNEFKNAELKAKEINNQTTSLPKQSEIDAATKALQDALQALAVDKTVLQNAINTANSKRKEEYTTQTWKALEDTLTEVTPVNADETATQSKVDEATRSVEEAINNLVLLTEKPVLTFIETDKKVLEREAVAKYSLENQNKTKIKSITATLKKGETVVSTVELTGDDVTNETISAAFKNLEYYKEYTLSTTMVYDRGDGDVTEILDNQPIQLDLKKVEIKDIKRTDLIKYENGKETNESLITTIPDDKSNYYLKITSNNQKTTLLAVQNIEETTVNGTSVYKVTAIADNLVSRTADNKFEEEYVHYIEKPKAHEDNVYYNFKELIEAIENDPSKEYRLGQSMSARNVVPNGKSYITKEFTGKLLSSEGKQFAITELEHPLFDKIKAGTVKNINFENIDINVSNQDNIATIANEINGATRIENIKATGTITARNNVAGFVNNIKENAALENVAFIGNINSVGNNSTVGGIAGSNYMGFVNKAYVEANITATNASASMLVPFVTYMLNSYQSGTKSKVTNSVAKGTLDVKNTRFVGGVVAKTWPWGVIKDIVTYARVIKGEEVYGSNEINDGDARQFLFDIYRVNGASSGSNNFTNPQKIKQLTREQADAKVATFNITADKLESELSPLAKLNEEKAYSSIQDYKAEYNQAYKNLEKLIPFYNKDYIVYQGNKLNKEHPLNTKEVLSVTAMNNNEFITNLDEANKIIVHYADGTKDYFNLSSSSEGLSNVKEYTITDLGIKYTPNIVQKDNTTLVNDIKSILESVELQSQPMYQHLNRLGDYRVNAIKDLYLEESFTAVKENLTNLITKLVQNEEHQLNDSPAARQMLRDKVEKNKAAILLGLTYLNRYYGVKFGDVNIKELMLFKPDFYGKEVDVLDRLIEIGSREDNIKGHRTYDAFSEIISKTTLSENLVNFLNYNRRLFTADVNIYDWFKKATEGNVYIAERASEVDEIKAAKYKVWDNLQSATHRKMILPLLNLNKSHVYLISNYSAMAVGTAEKLGHSSFDGIKNQIEKAADSYRNYFDFWYRLSLDKVKNMLVKNTVTPLWEGYQAPGGWPDKYGKRNNKEDYAPLRELFGPIGKYYGNNGTGAYAVIWDNPLDTRTEVNYIALSMIDEFGISVYTHETTHVNDRAIYLGGYGRRSGTHAEAYAQGMLQTPVPSTWFDEYGALGINMTFYRPNDGNQWYITDPKTLKTREDIDNYMKGYIDTLSLLDYVEGDAVISKHDDKLNQLWFKKVDPIERTVGSKDQYDKVRNMSSDDWKGITLNSVNDLVDNNLMTNRMMNNNIYKPEVFDPGIAYVGIKMMNSIYAGNTSEGAPGAVTFKNNAFRLWGYYGYDKGFLGYASDKLKSQANKEGKQFGDQYIIQKISDGRFQSFADFKKEYYKELLEKANAGFNPFTIDGETIHNYDELKSLFAKALEEDMVTNKVNGKLVQVKEKVYKKLLQQTNSFKTSIFK</sequence>
<name>A0ABM8CIC4_9STRE</name>
<evidence type="ECO:0000256" key="3">
    <source>
        <dbReference type="ARBA" id="ARBA00005425"/>
    </source>
</evidence>
<evidence type="ECO:0000256" key="10">
    <source>
        <dbReference type="ARBA" id="ARBA00022801"/>
    </source>
</evidence>
<gene>
    <name evidence="22" type="ORF">SP4011_16230</name>
</gene>
<keyword evidence="13" id="KW-0482">Metalloprotease</keyword>
<evidence type="ECO:0008006" key="24">
    <source>
        <dbReference type="Google" id="ProtNLM"/>
    </source>
</evidence>
<keyword evidence="8" id="KW-0479">Metal-binding</keyword>
<feature type="compositionally biased region" description="Basic and acidic residues" evidence="17">
    <location>
        <begin position="270"/>
        <end position="279"/>
    </location>
</feature>
<dbReference type="Pfam" id="PF00746">
    <property type="entry name" value="Gram_pos_anchor"/>
    <property type="match status" value="1"/>
</dbReference>
<dbReference type="PANTHER" id="PTHR48193:SF2">
    <property type="entry name" value="ZINC METALLOPROTEASE ZMPB"/>
    <property type="match status" value="1"/>
</dbReference>
<evidence type="ECO:0000259" key="20">
    <source>
        <dbReference type="PROSITE" id="PS50847"/>
    </source>
</evidence>
<dbReference type="Pfam" id="PF07580">
    <property type="entry name" value="Peptidase_M26_C"/>
    <property type="match status" value="1"/>
</dbReference>
<keyword evidence="5" id="KW-0964">Secreted</keyword>
<dbReference type="PROSITE" id="PS50847">
    <property type="entry name" value="GRAM_POS_ANCHORING"/>
    <property type="match status" value="1"/>
</dbReference>
<evidence type="ECO:0000256" key="9">
    <source>
        <dbReference type="ARBA" id="ARBA00022729"/>
    </source>
</evidence>
<keyword evidence="7 18" id="KW-0812">Transmembrane</keyword>
<feature type="compositionally biased region" description="Low complexity" evidence="17">
    <location>
        <begin position="390"/>
        <end position="400"/>
    </location>
</feature>
<dbReference type="Gene3D" id="1.20.1270.70">
    <property type="entry name" value="Designed single chain three-helix bundle"/>
    <property type="match status" value="1"/>
</dbReference>
<keyword evidence="6" id="KW-0645">Protease</keyword>
<evidence type="ECO:0000256" key="18">
    <source>
        <dbReference type="SAM" id="Phobius"/>
    </source>
</evidence>
<comment type="subcellular location">
    <subcellularLocation>
        <location evidence="2">Membrane</location>
        <topology evidence="2">Multi-pass membrane protein</topology>
    </subcellularLocation>
</comment>
<feature type="coiled-coil region" evidence="16">
    <location>
        <begin position="766"/>
        <end position="793"/>
    </location>
</feature>
<proteinExistence type="inferred from homology"/>
<evidence type="ECO:0000313" key="23">
    <source>
        <dbReference type="Proteomes" id="UP001378546"/>
    </source>
</evidence>
<dbReference type="InterPro" id="IPR008006">
    <property type="entry name" value="Peptidase_M26_N_dom"/>
</dbReference>
<evidence type="ECO:0000256" key="5">
    <source>
        <dbReference type="ARBA" id="ARBA00022525"/>
    </source>
</evidence>
<evidence type="ECO:0000256" key="8">
    <source>
        <dbReference type="ARBA" id="ARBA00022723"/>
    </source>
</evidence>
<evidence type="ECO:0000256" key="2">
    <source>
        <dbReference type="ARBA" id="ARBA00004141"/>
    </source>
</evidence>
<dbReference type="PANTHER" id="PTHR48193">
    <property type="entry name" value="ZINC METALLOPROTEASE ZMPB-RELATED"/>
    <property type="match status" value="1"/>
</dbReference>
<evidence type="ECO:0000256" key="16">
    <source>
        <dbReference type="SAM" id="Coils"/>
    </source>
</evidence>
<evidence type="ECO:0000256" key="15">
    <source>
        <dbReference type="ARBA" id="ARBA00023136"/>
    </source>
</evidence>
<dbReference type="InterPro" id="IPR053094">
    <property type="entry name" value="Zinc_metalloprotease_ZmpB"/>
</dbReference>
<protein>
    <recommendedName>
        <fullName evidence="24">Zinc metalloprotease ZmpB</fullName>
    </recommendedName>
</protein>
<comment type="cofactor">
    <cofactor evidence="1">
        <name>Zn(2+)</name>
        <dbReference type="ChEBI" id="CHEBI:29105"/>
    </cofactor>
</comment>
<feature type="transmembrane region" description="Helical" evidence="18">
    <location>
        <begin position="80"/>
        <end position="98"/>
    </location>
</feature>
<evidence type="ECO:0000256" key="17">
    <source>
        <dbReference type="SAM" id="MobiDB-lite"/>
    </source>
</evidence>
<keyword evidence="12 18" id="KW-1133">Transmembrane helix</keyword>
<evidence type="ECO:0000256" key="4">
    <source>
        <dbReference type="ARBA" id="ARBA00022512"/>
    </source>
</evidence>
<dbReference type="InterPro" id="IPR019931">
    <property type="entry name" value="LPXTG_anchor"/>
</dbReference>
<evidence type="ECO:0000256" key="12">
    <source>
        <dbReference type="ARBA" id="ARBA00022989"/>
    </source>
</evidence>
<dbReference type="PROSITE" id="PS51109">
    <property type="entry name" value="G5"/>
    <property type="match status" value="1"/>
</dbReference>
<evidence type="ECO:0000256" key="14">
    <source>
        <dbReference type="ARBA" id="ARBA00023088"/>
    </source>
</evidence>
<feature type="coiled-coil region" evidence="16">
    <location>
        <begin position="636"/>
        <end position="663"/>
    </location>
</feature>
<keyword evidence="14" id="KW-0572">Peptidoglycan-anchor</keyword>
<evidence type="ECO:0000256" key="7">
    <source>
        <dbReference type="ARBA" id="ARBA00022692"/>
    </source>
</evidence>
<keyword evidence="11" id="KW-0862">Zinc</keyword>
<evidence type="ECO:0000256" key="13">
    <source>
        <dbReference type="ARBA" id="ARBA00023049"/>
    </source>
</evidence>
<keyword evidence="10" id="KW-0378">Hydrolase</keyword>
<dbReference type="Proteomes" id="UP001378546">
    <property type="component" value="Chromosome"/>
</dbReference>
<dbReference type="Pfam" id="PF05342">
    <property type="entry name" value="Peptidase_M26_N"/>
    <property type="match status" value="1"/>
</dbReference>
<keyword evidence="16" id="KW-0175">Coiled coil</keyword>
<dbReference type="Pfam" id="PF07554">
    <property type="entry name" value="FIVAR"/>
    <property type="match status" value="7"/>
</dbReference>
<dbReference type="Gene3D" id="1.20.1270.90">
    <property type="entry name" value="AF1782-like"/>
    <property type="match status" value="6"/>
</dbReference>
<dbReference type="InterPro" id="IPR011505">
    <property type="entry name" value="Peptidase_M26_C_dom"/>
</dbReference>
<reference evidence="22 23" key="1">
    <citation type="submission" date="2022-11" db="EMBL/GenBank/DDBJ databases">
        <title>Complete genome sequence of alpha-hemolytic streptococci isolated from Japan.</title>
        <authorList>
            <person name="Morita M."/>
            <person name="Chang B."/>
            <person name="Akeda Y."/>
        </authorList>
    </citation>
    <scope>NUCLEOTIDE SEQUENCE [LARGE SCALE GENOMIC DNA]</scope>
    <source>
        <strain evidence="22 23">SP4011</strain>
    </source>
</reference>
<evidence type="ECO:0000256" key="19">
    <source>
        <dbReference type="SAM" id="SignalP"/>
    </source>
</evidence>
<feature type="compositionally biased region" description="Low complexity" evidence="17">
    <location>
        <begin position="244"/>
        <end position="253"/>
    </location>
</feature>
<accession>A0ABM8CIC4</accession>
<keyword evidence="15 18" id="KW-0472">Membrane</keyword>
<keyword evidence="9 19" id="KW-0732">Signal</keyword>
<evidence type="ECO:0000259" key="21">
    <source>
        <dbReference type="PROSITE" id="PS51109"/>
    </source>
</evidence>
<keyword evidence="23" id="KW-1185">Reference proteome</keyword>
<dbReference type="SMART" id="SM01208">
    <property type="entry name" value="G5"/>
    <property type="match status" value="1"/>
</dbReference>
<feature type="region of interest" description="Disordered" evidence="17">
    <location>
        <begin position="166"/>
        <end position="435"/>
    </location>
</feature>
<evidence type="ECO:0000313" key="22">
    <source>
        <dbReference type="EMBL" id="BDT65206.1"/>
    </source>
</evidence>
<feature type="domain" description="G5" evidence="21">
    <location>
        <begin position="437"/>
        <end position="516"/>
    </location>
</feature>
<feature type="compositionally biased region" description="Basic and acidic residues" evidence="17">
    <location>
        <begin position="358"/>
        <end position="387"/>
    </location>
</feature>
<dbReference type="Pfam" id="PF07501">
    <property type="entry name" value="G5"/>
    <property type="match status" value="1"/>
</dbReference>
<feature type="compositionally biased region" description="Low complexity" evidence="17">
    <location>
        <begin position="280"/>
        <end position="298"/>
    </location>
</feature>
<feature type="domain" description="Gram-positive cocci surface proteins LPxTG" evidence="20">
    <location>
        <begin position="73"/>
        <end position="108"/>
    </location>
</feature>
<evidence type="ECO:0000256" key="6">
    <source>
        <dbReference type="ARBA" id="ARBA00022670"/>
    </source>
</evidence>
<dbReference type="EMBL" id="AP026968">
    <property type="protein sequence ID" value="BDT65206.1"/>
    <property type="molecule type" value="Genomic_DNA"/>
</dbReference>
<feature type="compositionally biased region" description="Basic and acidic residues" evidence="17">
    <location>
        <begin position="411"/>
        <end position="430"/>
    </location>
</feature>
<dbReference type="RefSeq" id="WP_338618771.1">
    <property type="nucleotide sequence ID" value="NZ_AP026968.1"/>
</dbReference>
<keyword evidence="4" id="KW-0134">Cell wall</keyword>